<feature type="transmembrane region" description="Helical" evidence="1">
    <location>
        <begin position="275"/>
        <end position="293"/>
    </location>
</feature>
<feature type="domain" description="Acyltransferase 3" evidence="2">
    <location>
        <begin position="19"/>
        <end position="350"/>
    </location>
</feature>
<proteinExistence type="predicted"/>
<dbReference type="Pfam" id="PF19040">
    <property type="entry name" value="SGNH"/>
    <property type="match status" value="1"/>
</dbReference>
<dbReference type="AlphaFoldDB" id="A0A9D1IJP3"/>
<evidence type="ECO:0000256" key="1">
    <source>
        <dbReference type="SAM" id="Phobius"/>
    </source>
</evidence>
<protein>
    <submittedName>
        <fullName evidence="4">Acyltransferase</fullName>
    </submittedName>
</protein>
<dbReference type="InterPro" id="IPR050879">
    <property type="entry name" value="Acyltransferase_3"/>
</dbReference>
<reference evidence="4" key="2">
    <citation type="journal article" date="2021" name="PeerJ">
        <title>Extensive microbial diversity within the chicken gut microbiome revealed by metagenomics and culture.</title>
        <authorList>
            <person name="Gilroy R."/>
            <person name="Ravi A."/>
            <person name="Getino M."/>
            <person name="Pursley I."/>
            <person name="Horton D.L."/>
            <person name="Alikhan N.F."/>
            <person name="Baker D."/>
            <person name="Gharbi K."/>
            <person name="Hall N."/>
            <person name="Watson M."/>
            <person name="Adriaenssens E.M."/>
            <person name="Foster-Nyarko E."/>
            <person name="Jarju S."/>
            <person name="Secka A."/>
            <person name="Antonio M."/>
            <person name="Oren A."/>
            <person name="Chaudhuri R.R."/>
            <person name="La Ragione R."/>
            <person name="Hildebrand F."/>
            <person name="Pallen M.J."/>
        </authorList>
    </citation>
    <scope>NUCLEOTIDE SEQUENCE</scope>
    <source>
        <strain evidence="4">7463</strain>
    </source>
</reference>
<name>A0A9D1IJP3_9BURK</name>
<feature type="transmembrane region" description="Helical" evidence="1">
    <location>
        <begin position="44"/>
        <end position="64"/>
    </location>
</feature>
<keyword evidence="1" id="KW-0812">Transmembrane</keyword>
<sequence length="670" mass="76893">MSSLTTAPQSFSRPKYRPDIDGMRALAILAVLFFHAYPESLPGGFVGVDIFFVISGYLISSIIFRGLDLGSFSFFDFYARRVRRIFPAVAFVLLGSFVLGFFLLIPYEFEEHLLDESPYAAFFLENWRLYVTTGGYWETATELKPLMHFWSLGVEEQYYIFYPLICYLLWKVSVKRFLACLMVMFFVSFALCLYDTYNDSARAFYSLHSRFWQLLIGGVLAYVELQWPQYKKLMGGAFIREINLNNIFSLVGVLLIVFSLIFFEEGKYFPGWRALFPTIGGLLVIAAGTEAILNKYVFSNKLAVFVGLISYPLYLWHWPFICIARNNLGGELPTGFMMVVLIALSFLMAYLTFTLIERPMRSKKPTWQMILCLVMVLLLVSLGTKTAVRRSELLQHTLFAGMPESVQETLKDLPRSERNDIICTDVFGEGHSVCRSTSDKPSVLFFGDSHNYTMWDVLYNQGELPPFYIVGNGGGLIFDDVFVVSKDKKVNSALHEKTSRVWNAIRSHSEINTIVLRGNWVGNLSSTLISNRYPDIGGKNLIKQLWRDTFAELSWLNKQVIVVLDNISVPFNPLVRCVSSHRIDLKKQSNECWIPFESIDPKEYEIRDFLKAEAQKWDNVTIVDSWDALCDEKGCYLSNDNIPYYKDGNHLSIYGNRLVWDLIKKTVFGK</sequence>
<keyword evidence="1" id="KW-1133">Transmembrane helix</keyword>
<feature type="transmembrane region" description="Helical" evidence="1">
    <location>
        <begin position="177"/>
        <end position="197"/>
    </location>
</feature>
<dbReference type="Pfam" id="PF01757">
    <property type="entry name" value="Acyl_transf_3"/>
    <property type="match status" value="1"/>
</dbReference>
<keyword evidence="4" id="KW-0012">Acyltransferase</keyword>
<dbReference type="GO" id="GO:0016747">
    <property type="term" value="F:acyltransferase activity, transferring groups other than amino-acyl groups"/>
    <property type="evidence" value="ECO:0007669"/>
    <property type="project" value="InterPro"/>
</dbReference>
<feature type="transmembrane region" description="Helical" evidence="1">
    <location>
        <begin position="244"/>
        <end position="263"/>
    </location>
</feature>
<dbReference type="Proteomes" id="UP000824083">
    <property type="component" value="Unassembled WGS sequence"/>
</dbReference>
<dbReference type="EMBL" id="DVMY01000102">
    <property type="protein sequence ID" value="HIU37921.1"/>
    <property type="molecule type" value="Genomic_DNA"/>
</dbReference>
<dbReference type="SUPFAM" id="SSF52266">
    <property type="entry name" value="SGNH hydrolase"/>
    <property type="match status" value="1"/>
</dbReference>
<comment type="caution">
    <text evidence="4">The sequence shown here is derived from an EMBL/GenBank/DDBJ whole genome shotgun (WGS) entry which is preliminary data.</text>
</comment>
<keyword evidence="1" id="KW-0472">Membrane</keyword>
<evidence type="ECO:0000313" key="5">
    <source>
        <dbReference type="Proteomes" id="UP000824083"/>
    </source>
</evidence>
<evidence type="ECO:0000313" key="4">
    <source>
        <dbReference type="EMBL" id="HIU37921.1"/>
    </source>
</evidence>
<gene>
    <name evidence="4" type="ORF">IAC56_06585</name>
</gene>
<dbReference type="GO" id="GO:0009103">
    <property type="term" value="P:lipopolysaccharide biosynthetic process"/>
    <property type="evidence" value="ECO:0007669"/>
    <property type="project" value="TreeGrafter"/>
</dbReference>
<accession>A0A9D1IJP3</accession>
<feature type="transmembrane region" description="Helical" evidence="1">
    <location>
        <begin position="85"/>
        <end position="105"/>
    </location>
</feature>
<feature type="transmembrane region" description="Helical" evidence="1">
    <location>
        <begin position="203"/>
        <end position="223"/>
    </location>
</feature>
<feature type="domain" description="SGNH" evidence="3">
    <location>
        <begin position="430"/>
        <end position="663"/>
    </location>
</feature>
<dbReference type="PANTHER" id="PTHR23028">
    <property type="entry name" value="ACETYLTRANSFERASE"/>
    <property type="match status" value="1"/>
</dbReference>
<evidence type="ECO:0000259" key="3">
    <source>
        <dbReference type="Pfam" id="PF19040"/>
    </source>
</evidence>
<feature type="transmembrane region" description="Helical" evidence="1">
    <location>
        <begin position="365"/>
        <end position="384"/>
    </location>
</feature>
<feature type="transmembrane region" description="Helical" evidence="1">
    <location>
        <begin position="332"/>
        <end position="353"/>
    </location>
</feature>
<reference evidence="4" key="1">
    <citation type="submission" date="2020-10" db="EMBL/GenBank/DDBJ databases">
        <authorList>
            <person name="Gilroy R."/>
        </authorList>
    </citation>
    <scope>NUCLEOTIDE SEQUENCE</scope>
    <source>
        <strain evidence="4">7463</strain>
    </source>
</reference>
<evidence type="ECO:0000259" key="2">
    <source>
        <dbReference type="Pfam" id="PF01757"/>
    </source>
</evidence>
<dbReference type="GO" id="GO:0016020">
    <property type="term" value="C:membrane"/>
    <property type="evidence" value="ECO:0007669"/>
    <property type="project" value="TreeGrafter"/>
</dbReference>
<feature type="transmembrane region" description="Helical" evidence="1">
    <location>
        <begin position="302"/>
        <end position="320"/>
    </location>
</feature>
<feature type="transmembrane region" description="Helical" evidence="1">
    <location>
        <begin position="21"/>
        <end position="38"/>
    </location>
</feature>
<dbReference type="PANTHER" id="PTHR23028:SF53">
    <property type="entry name" value="ACYL_TRANSF_3 DOMAIN-CONTAINING PROTEIN"/>
    <property type="match status" value="1"/>
</dbReference>
<organism evidence="4 5">
    <name type="scientific">Candidatus Aphodousia faecigallinarum</name>
    <dbReference type="NCBI Taxonomy" id="2840677"/>
    <lineage>
        <taxon>Bacteria</taxon>
        <taxon>Pseudomonadati</taxon>
        <taxon>Pseudomonadota</taxon>
        <taxon>Betaproteobacteria</taxon>
        <taxon>Burkholderiales</taxon>
        <taxon>Sutterellaceae</taxon>
        <taxon>Sutterellaceae incertae sedis</taxon>
        <taxon>Candidatus Aphodousia</taxon>
    </lineage>
</organism>
<feature type="transmembrane region" description="Helical" evidence="1">
    <location>
        <begin position="149"/>
        <end position="170"/>
    </location>
</feature>
<keyword evidence="4" id="KW-0808">Transferase</keyword>
<dbReference type="InterPro" id="IPR043968">
    <property type="entry name" value="SGNH"/>
</dbReference>
<dbReference type="InterPro" id="IPR002656">
    <property type="entry name" value="Acyl_transf_3_dom"/>
</dbReference>